<evidence type="ECO:0000256" key="2">
    <source>
        <dbReference type="ARBA" id="ARBA00022801"/>
    </source>
</evidence>
<dbReference type="NCBIfam" id="TIGR00283">
    <property type="entry name" value="arch_pth2"/>
    <property type="match status" value="1"/>
</dbReference>
<organism evidence="7 8">
    <name type="scientific">Beauveria bassiana D1-5</name>
    <dbReference type="NCBI Taxonomy" id="1245745"/>
    <lineage>
        <taxon>Eukaryota</taxon>
        <taxon>Fungi</taxon>
        <taxon>Dikarya</taxon>
        <taxon>Ascomycota</taxon>
        <taxon>Pezizomycotina</taxon>
        <taxon>Sordariomycetes</taxon>
        <taxon>Hypocreomycetidae</taxon>
        <taxon>Hypocreales</taxon>
        <taxon>Cordycipitaceae</taxon>
        <taxon>Beauveria</taxon>
    </lineage>
</organism>
<keyword evidence="6" id="KW-0812">Transmembrane</keyword>
<evidence type="ECO:0000256" key="6">
    <source>
        <dbReference type="SAM" id="Phobius"/>
    </source>
</evidence>
<comment type="similarity">
    <text evidence="3">Belongs to the PTH2 family.</text>
</comment>
<dbReference type="GO" id="GO:0004045">
    <property type="term" value="F:peptidyl-tRNA hydrolase activity"/>
    <property type="evidence" value="ECO:0007669"/>
    <property type="project" value="UniProtKB-EC"/>
</dbReference>
<evidence type="ECO:0000256" key="4">
    <source>
        <dbReference type="ARBA" id="ARBA00048707"/>
    </source>
</evidence>
<dbReference type="OrthoDB" id="1733656at2759"/>
<gene>
    <name evidence="7" type="ORF">BBAD15_g11664</name>
</gene>
<evidence type="ECO:0000313" key="7">
    <source>
        <dbReference type="EMBL" id="KGQ03108.1"/>
    </source>
</evidence>
<evidence type="ECO:0000256" key="3">
    <source>
        <dbReference type="ARBA" id="ARBA00038050"/>
    </source>
</evidence>
<comment type="catalytic activity">
    <reaction evidence="4">
        <text>an N-acyl-L-alpha-aminoacyl-tRNA + H2O = an N-acyl-L-amino acid + a tRNA + H(+)</text>
        <dbReference type="Rhea" id="RHEA:54448"/>
        <dbReference type="Rhea" id="RHEA-COMP:10123"/>
        <dbReference type="Rhea" id="RHEA-COMP:13883"/>
        <dbReference type="ChEBI" id="CHEBI:15377"/>
        <dbReference type="ChEBI" id="CHEBI:15378"/>
        <dbReference type="ChEBI" id="CHEBI:59874"/>
        <dbReference type="ChEBI" id="CHEBI:78442"/>
        <dbReference type="ChEBI" id="CHEBI:138191"/>
        <dbReference type="EC" id="3.1.1.29"/>
    </reaction>
</comment>
<dbReference type="InterPro" id="IPR023476">
    <property type="entry name" value="Pep_tRNA_hydro_II_dom_sf"/>
</dbReference>
<dbReference type="Proteomes" id="UP000030106">
    <property type="component" value="Unassembled WGS sequence"/>
</dbReference>
<dbReference type="Gene3D" id="3.40.1490.10">
    <property type="entry name" value="Bit1"/>
    <property type="match status" value="1"/>
</dbReference>
<dbReference type="CDD" id="cd02430">
    <property type="entry name" value="PTH2"/>
    <property type="match status" value="1"/>
</dbReference>
<reference evidence="7 8" key="1">
    <citation type="submission" date="2012-10" db="EMBL/GenBank/DDBJ databases">
        <title>Genome sequencing and analysis of entomopathogenic fungi Beauveria bassiana D1-5.</title>
        <authorList>
            <person name="Li Q."/>
            <person name="Wang L."/>
            <person name="Zhang Z."/>
            <person name="Wang Q."/>
            <person name="Ren J."/>
            <person name="Wang M."/>
            <person name="Xu W."/>
            <person name="Wang J."/>
            <person name="Lu Y."/>
            <person name="Du Q."/>
            <person name="Sun Z."/>
        </authorList>
    </citation>
    <scope>NUCLEOTIDE SEQUENCE [LARGE SCALE GENOMIC DNA]</scope>
    <source>
        <strain evidence="7 8">D1-5</strain>
    </source>
</reference>
<dbReference type="HOGENOM" id="CLU_073661_0_0_1"/>
<evidence type="ECO:0000256" key="5">
    <source>
        <dbReference type="SAM" id="MobiDB-lite"/>
    </source>
</evidence>
<dbReference type="Pfam" id="PF01981">
    <property type="entry name" value="PTH2"/>
    <property type="match status" value="1"/>
</dbReference>
<accession>A0A0A2V6J6</accession>
<dbReference type="AlphaFoldDB" id="A0A0A2V6J6"/>
<dbReference type="FunFam" id="3.40.1490.10:FF:000001">
    <property type="entry name" value="Peptidyl-tRNA hydrolase 2"/>
    <property type="match status" value="1"/>
</dbReference>
<keyword evidence="6" id="KW-1133">Transmembrane helix</keyword>
<keyword evidence="2 7" id="KW-0378">Hydrolase</keyword>
<dbReference type="EMBL" id="ANFO01001285">
    <property type="protein sequence ID" value="KGQ03108.1"/>
    <property type="molecule type" value="Genomic_DNA"/>
</dbReference>
<proteinExistence type="inferred from homology"/>
<dbReference type="SUPFAM" id="SSF102462">
    <property type="entry name" value="Peptidyl-tRNA hydrolase II"/>
    <property type="match status" value="1"/>
</dbReference>
<dbReference type="GO" id="GO:0005829">
    <property type="term" value="C:cytosol"/>
    <property type="evidence" value="ECO:0007669"/>
    <property type="project" value="TreeGrafter"/>
</dbReference>
<dbReference type="eggNOG" id="KOG3282">
    <property type="taxonomic scope" value="Eukaryota"/>
</dbReference>
<dbReference type="InterPro" id="IPR002833">
    <property type="entry name" value="PTH2"/>
</dbReference>
<evidence type="ECO:0000313" key="8">
    <source>
        <dbReference type="Proteomes" id="UP000030106"/>
    </source>
</evidence>
<evidence type="ECO:0000256" key="1">
    <source>
        <dbReference type="ARBA" id="ARBA00013260"/>
    </source>
</evidence>
<dbReference type="PANTHER" id="PTHR12649:SF11">
    <property type="entry name" value="PEPTIDYL-TRNA HYDROLASE 2, MITOCHONDRIAL"/>
    <property type="match status" value="1"/>
</dbReference>
<keyword evidence="6" id="KW-0472">Membrane</keyword>
<feature type="compositionally biased region" description="Acidic residues" evidence="5">
    <location>
        <begin position="49"/>
        <end position="61"/>
    </location>
</feature>
<dbReference type="EC" id="3.1.1.29" evidence="1"/>
<sequence>MALDNTTVAITTALTTFVTGYIFGLYATRGYLFSPALQAERRANRDDPVESEESDVDEDDSLLDHAPNWSNAEDADVKQGLRFGAAAAAPKLKLTNEECKLVLVVRTDLGMTKANLATTFAAAAGKIAAQCSHATLACYKALAGNPDADSTERKMLARWEKYGQAKIAVQVKSQDEMLQMCRKARGMGLTAEVVKDAGRTQIEAGSMTVLGVGPAPRSLIDEVTGHLKLL</sequence>
<name>A0A0A2V6J6_BEABA</name>
<dbReference type="PANTHER" id="PTHR12649">
    <property type="entry name" value="PEPTIDYL-TRNA HYDROLASE 2"/>
    <property type="match status" value="1"/>
</dbReference>
<feature type="region of interest" description="Disordered" evidence="5">
    <location>
        <begin position="42"/>
        <end position="69"/>
    </location>
</feature>
<dbReference type="STRING" id="1245745.A0A0A2V6J6"/>
<feature type="transmembrane region" description="Helical" evidence="6">
    <location>
        <begin position="6"/>
        <end position="27"/>
    </location>
</feature>
<comment type="caution">
    <text evidence="7">The sequence shown here is derived from an EMBL/GenBank/DDBJ whole genome shotgun (WGS) entry which is preliminary data.</text>
</comment>
<protein>
    <recommendedName>
        <fullName evidence="1">peptidyl-tRNA hydrolase</fullName>
        <ecNumber evidence="1">3.1.1.29</ecNumber>
    </recommendedName>
</protein>